<feature type="non-terminal residue" evidence="2">
    <location>
        <position position="1"/>
    </location>
</feature>
<proteinExistence type="predicted"/>
<accession>A0A392ST97</accession>
<dbReference type="AlphaFoldDB" id="A0A392ST97"/>
<dbReference type="Proteomes" id="UP000265520">
    <property type="component" value="Unassembled WGS sequence"/>
</dbReference>
<feature type="region of interest" description="Disordered" evidence="1">
    <location>
        <begin position="71"/>
        <end position="98"/>
    </location>
</feature>
<reference evidence="2 3" key="1">
    <citation type="journal article" date="2018" name="Front. Plant Sci.">
        <title>Red Clover (Trifolium pratense) and Zigzag Clover (T. medium) - A Picture of Genomic Similarities and Differences.</title>
        <authorList>
            <person name="Dluhosova J."/>
            <person name="Istvanek J."/>
            <person name="Nedelnik J."/>
            <person name="Repkova J."/>
        </authorList>
    </citation>
    <scope>NUCLEOTIDE SEQUENCE [LARGE SCALE GENOMIC DNA]</scope>
    <source>
        <strain evidence="3">cv. 10/8</strain>
        <tissue evidence="2">Leaf</tissue>
    </source>
</reference>
<evidence type="ECO:0000256" key="1">
    <source>
        <dbReference type="SAM" id="MobiDB-lite"/>
    </source>
</evidence>
<feature type="non-terminal residue" evidence="2">
    <location>
        <position position="98"/>
    </location>
</feature>
<evidence type="ECO:0000313" key="3">
    <source>
        <dbReference type="Proteomes" id="UP000265520"/>
    </source>
</evidence>
<keyword evidence="3" id="KW-1185">Reference proteome</keyword>
<dbReference type="EMBL" id="LXQA010441651">
    <property type="protein sequence ID" value="MCI52071.1"/>
    <property type="molecule type" value="Genomic_DNA"/>
</dbReference>
<organism evidence="2 3">
    <name type="scientific">Trifolium medium</name>
    <dbReference type="NCBI Taxonomy" id="97028"/>
    <lineage>
        <taxon>Eukaryota</taxon>
        <taxon>Viridiplantae</taxon>
        <taxon>Streptophyta</taxon>
        <taxon>Embryophyta</taxon>
        <taxon>Tracheophyta</taxon>
        <taxon>Spermatophyta</taxon>
        <taxon>Magnoliopsida</taxon>
        <taxon>eudicotyledons</taxon>
        <taxon>Gunneridae</taxon>
        <taxon>Pentapetalae</taxon>
        <taxon>rosids</taxon>
        <taxon>fabids</taxon>
        <taxon>Fabales</taxon>
        <taxon>Fabaceae</taxon>
        <taxon>Papilionoideae</taxon>
        <taxon>50 kb inversion clade</taxon>
        <taxon>NPAAA clade</taxon>
        <taxon>Hologalegina</taxon>
        <taxon>IRL clade</taxon>
        <taxon>Trifolieae</taxon>
        <taxon>Trifolium</taxon>
    </lineage>
</organism>
<evidence type="ECO:0000313" key="2">
    <source>
        <dbReference type="EMBL" id="MCI52071.1"/>
    </source>
</evidence>
<name>A0A392ST97_9FABA</name>
<comment type="caution">
    <text evidence="2">The sequence shown here is derived from an EMBL/GenBank/DDBJ whole genome shotgun (WGS) entry which is preliminary data.</text>
</comment>
<sequence>YEQHYRMDWGLPHFSPPLMAAVQDYRARVPTPSYYQQYPQRPNQQSHFQRQTTRLMEHQNHVQDVWNRDYEAHYPQQDASDDELDRQIDEALYDSPQD</sequence>
<protein>
    <submittedName>
        <fullName evidence="2">Uncharacterized protein</fullName>
    </submittedName>
</protein>